<evidence type="ECO:0000256" key="6">
    <source>
        <dbReference type="ARBA" id="ARBA00022763"/>
    </source>
</evidence>
<dbReference type="GO" id="GO:0006302">
    <property type="term" value="P:double-strand break repair"/>
    <property type="evidence" value="ECO:0007669"/>
    <property type="project" value="TreeGrafter"/>
</dbReference>
<dbReference type="Gene3D" id="1.10.150.670">
    <property type="entry name" value="Crossover junction endonuclease EME1, DNA-binding domain"/>
    <property type="match status" value="1"/>
</dbReference>
<dbReference type="AlphaFoldDB" id="A0AAV5AC43"/>
<dbReference type="InterPro" id="IPR033310">
    <property type="entry name" value="Mms4/EME1/EME2"/>
</dbReference>
<feature type="compositionally biased region" description="Acidic residues" evidence="13">
    <location>
        <begin position="1"/>
        <end position="13"/>
    </location>
</feature>
<keyword evidence="11" id="KW-0539">Nucleus</keyword>
<keyword evidence="10" id="KW-0234">DNA repair</keyword>
<sequence length="472" mass="53164">MSEIIEISDDENFDFGTITRDDSDDDVFVLEEPTWTPASSVPPSSLPPSSQEQVYDISDLDVDDDELPDASKIIQDTRNRYSTDSPPGSLKRNSYLSEVDDLPKPKTNRRRRKTDEEKALDQVAKELEKAKKKAETQRKRAEAAAKKAEEKAAHMASKAVNKLVVDKKSTLKDMIVELSPGLVDSFLYHSLKRKMAEYGSRIQPMCSSGGTPELVDINRLKALNINIIRWKRHVTAIYNESQRRWIPLPEEQHHLRPEGTYLIYVTGDDLVNALGHNPTVPSLDAQVSMLRKILGPKYHIHLMLCGWRGKTNITKILDHVQTQLVSLQVKENIFVEEVNNIDDAVTWIYNISADLGIKPYKLIERSHLPFCPLPSGSTKAGKTNIDTFEKMLAQLPRLSETSARAIVKKYGTINNLMTEYQKAEPRGEGPLMLANVVISGGSSNERGRILNKALSERLYHVLWGSDPKVLVN</sequence>
<feature type="region of interest" description="Disordered" evidence="13">
    <location>
        <begin position="1"/>
        <end position="24"/>
    </location>
</feature>
<evidence type="ECO:0000256" key="7">
    <source>
        <dbReference type="ARBA" id="ARBA00022801"/>
    </source>
</evidence>
<keyword evidence="9" id="KW-0233">DNA recombination</keyword>
<dbReference type="GO" id="GO:0031297">
    <property type="term" value="P:replication fork processing"/>
    <property type="evidence" value="ECO:0007669"/>
    <property type="project" value="TreeGrafter"/>
</dbReference>
<dbReference type="InterPro" id="IPR042530">
    <property type="entry name" value="EME1/EME2_C"/>
</dbReference>
<comment type="caution">
    <text evidence="14">The sequence shown here is derived from an EMBL/GenBank/DDBJ whole genome shotgun (WGS) entry which is preliminary data.</text>
</comment>
<evidence type="ECO:0000256" key="13">
    <source>
        <dbReference type="SAM" id="MobiDB-lite"/>
    </source>
</evidence>
<evidence type="ECO:0000256" key="1">
    <source>
        <dbReference type="ARBA" id="ARBA00001946"/>
    </source>
</evidence>
<evidence type="ECO:0000256" key="10">
    <source>
        <dbReference type="ARBA" id="ARBA00023204"/>
    </source>
</evidence>
<feature type="compositionally biased region" description="Low complexity" evidence="13">
    <location>
        <begin position="37"/>
        <end position="50"/>
    </location>
</feature>
<accession>A0AAV5AC43</accession>
<keyword evidence="5" id="KW-0255">Endonuclease</keyword>
<evidence type="ECO:0000256" key="4">
    <source>
        <dbReference type="ARBA" id="ARBA00022723"/>
    </source>
</evidence>
<dbReference type="Pfam" id="PF21292">
    <property type="entry name" value="EME1-MUS81_C"/>
    <property type="match status" value="1"/>
</dbReference>
<dbReference type="PANTHER" id="PTHR21077">
    <property type="entry name" value="EME1 PROTEIN"/>
    <property type="match status" value="1"/>
</dbReference>
<keyword evidence="3" id="KW-0540">Nuclease</keyword>
<keyword evidence="15" id="KW-1185">Reference proteome</keyword>
<evidence type="ECO:0000256" key="5">
    <source>
        <dbReference type="ARBA" id="ARBA00022759"/>
    </source>
</evidence>
<dbReference type="GO" id="GO:0046872">
    <property type="term" value="F:metal ion binding"/>
    <property type="evidence" value="ECO:0007669"/>
    <property type="project" value="UniProtKB-KW"/>
</dbReference>
<feature type="region of interest" description="Disordered" evidence="13">
    <location>
        <begin position="33"/>
        <end position="52"/>
    </location>
</feature>
<dbReference type="GO" id="GO:0048476">
    <property type="term" value="C:Holliday junction resolvase complex"/>
    <property type="evidence" value="ECO:0007669"/>
    <property type="project" value="InterPro"/>
</dbReference>
<dbReference type="GO" id="GO:0000712">
    <property type="term" value="P:resolution of meiotic recombination intermediates"/>
    <property type="evidence" value="ECO:0007669"/>
    <property type="project" value="TreeGrafter"/>
</dbReference>
<dbReference type="PANTHER" id="PTHR21077:SF5">
    <property type="entry name" value="CROSSOVER JUNCTION ENDONUCLEASE MMS4"/>
    <property type="match status" value="1"/>
</dbReference>
<keyword evidence="8" id="KW-0460">Magnesium</keyword>
<dbReference type="GO" id="GO:0031573">
    <property type="term" value="P:mitotic intra-S DNA damage checkpoint signaling"/>
    <property type="evidence" value="ECO:0007669"/>
    <property type="project" value="TreeGrafter"/>
</dbReference>
<dbReference type="Proteomes" id="UP001050691">
    <property type="component" value="Unassembled WGS sequence"/>
</dbReference>
<organism evidence="14 15">
    <name type="scientific">Clathrus columnatus</name>
    <dbReference type="NCBI Taxonomy" id="1419009"/>
    <lineage>
        <taxon>Eukaryota</taxon>
        <taxon>Fungi</taxon>
        <taxon>Dikarya</taxon>
        <taxon>Basidiomycota</taxon>
        <taxon>Agaricomycotina</taxon>
        <taxon>Agaricomycetes</taxon>
        <taxon>Phallomycetidae</taxon>
        <taxon>Phallales</taxon>
        <taxon>Clathraceae</taxon>
        <taxon>Clathrus</taxon>
    </lineage>
</organism>
<evidence type="ECO:0000313" key="14">
    <source>
        <dbReference type="EMBL" id="GJJ10718.1"/>
    </source>
</evidence>
<dbReference type="Gene3D" id="3.40.50.10130">
    <property type="match status" value="1"/>
</dbReference>
<evidence type="ECO:0000256" key="8">
    <source>
        <dbReference type="ARBA" id="ARBA00022842"/>
    </source>
</evidence>
<evidence type="ECO:0000256" key="12">
    <source>
        <dbReference type="ARBA" id="ARBA00023254"/>
    </source>
</evidence>
<evidence type="ECO:0000256" key="11">
    <source>
        <dbReference type="ARBA" id="ARBA00023242"/>
    </source>
</evidence>
<protein>
    <recommendedName>
        <fullName evidence="16">Crossover junction endonuclease EME1</fullName>
    </recommendedName>
</protein>
<comment type="cofactor">
    <cofactor evidence="1">
        <name>Mg(2+)</name>
        <dbReference type="ChEBI" id="CHEBI:18420"/>
    </cofactor>
</comment>
<feature type="region of interest" description="Disordered" evidence="13">
    <location>
        <begin position="60"/>
        <end position="119"/>
    </location>
</feature>
<keyword evidence="12" id="KW-0469">Meiosis</keyword>
<evidence type="ECO:0000256" key="2">
    <source>
        <dbReference type="ARBA" id="ARBA00004123"/>
    </source>
</evidence>
<comment type="subcellular location">
    <subcellularLocation>
        <location evidence="2">Nucleus</location>
    </subcellularLocation>
</comment>
<evidence type="ECO:0000313" key="15">
    <source>
        <dbReference type="Proteomes" id="UP001050691"/>
    </source>
</evidence>
<evidence type="ECO:0000256" key="9">
    <source>
        <dbReference type="ARBA" id="ARBA00023172"/>
    </source>
</evidence>
<dbReference type="EMBL" id="BPWL01000005">
    <property type="protein sequence ID" value="GJJ10718.1"/>
    <property type="molecule type" value="Genomic_DNA"/>
</dbReference>
<reference evidence="14" key="1">
    <citation type="submission" date="2021-10" db="EMBL/GenBank/DDBJ databases">
        <title>De novo Genome Assembly of Clathrus columnatus (Basidiomycota, Fungi) Using Illumina and Nanopore Sequence Data.</title>
        <authorList>
            <person name="Ogiso-Tanaka E."/>
            <person name="Itagaki H."/>
            <person name="Hosoya T."/>
            <person name="Hosaka K."/>
        </authorList>
    </citation>
    <scope>NUCLEOTIDE SEQUENCE</scope>
    <source>
        <strain evidence="14">MO-923</strain>
    </source>
</reference>
<evidence type="ECO:0008006" key="16">
    <source>
        <dbReference type="Google" id="ProtNLM"/>
    </source>
</evidence>
<dbReference type="GO" id="GO:0008821">
    <property type="term" value="F:crossover junction DNA endonuclease activity"/>
    <property type="evidence" value="ECO:0007669"/>
    <property type="project" value="TreeGrafter"/>
</dbReference>
<gene>
    <name evidence="14" type="ORF">Clacol_004945</name>
</gene>
<keyword evidence="6" id="KW-0227">DNA damage</keyword>
<feature type="compositionally biased region" description="Polar residues" evidence="13">
    <location>
        <begin position="82"/>
        <end position="96"/>
    </location>
</feature>
<name>A0AAV5AC43_9AGAM</name>
<keyword evidence="7" id="KW-0378">Hydrolase</keyword>
<evidence type="ECO:0000256" key="3">
    <source>
        <dbReference type="ARBA" id="ARBA00022722"/>
    </source>
</evidence>
<keyword evidence="4" id="KW-0479">Metal-binding</keyword>
<proteinExistence type="predicted"/>
<dbReference type="GO" id="GO:0005634">
    <property type="term" value="C:nucleus"/>
    <property type="evidence" value="ECO:0007669"/>
    <property type="project" value="UniProtKB-SubCell"/>
</dbReference>